<keyword evidence="1" id="KW-0732">Signal</keyword>
<dbReference type="Proteomes" id="UP001579974">
    <property type="component" value="Unassembled WGS sequence"/>
</dbReference>
<sequence length="161" mass="17326">MLKRLRRLAWLTALSCALVALGGVWLSLSVQAGSEPVETPCTATPLTKYLPLSQTGELWFGKPIYKVTNASGRTLHHVTLSSFSGELLPVLGVGVRHGSPWPTKADELVHAPLTLNAGASMWFVGPKDPPIRLGLTWMNEDTPHFEIIEMGSTVPTAVGDS</sequence>
<comment type="caution">
    <text evidence="2">The sequence shown here is derived from an EMBL/GenBank/DDBJ whole genome shotgun (WGS) entry which is preliminary data.</text>
</comment>
<dbReference type="EMBL" id="JBDXSU010000018">
    <property type="protein sequence ID" value="MFB5192235.1"/>
    <property type="molecule type" value="Genomic_DNA"/>
</dbReference>
<dbReference type="RefSeq" id="WP_275474962.1">
    <property type="nucleotide sequence ID" value="NZ_CP162940.1"/>
</dbReference>
<proteinExistence type="predicted"/>
<evidence type="ECO:0008006" key="4">
    <source>
        <dbReference type="Google" id="ProtNLM"/>
    </source>
</evidence>
<name>A0ABV5AJM8_9BACL</name>
<gene>
    <name evidence="2" type="ORF">KKP3000_001030</name>
</gene>
<feature type="signal peptide" evidence="1">
    <location>
        <begin position="1"/>
        <end position="32"/>
    </location>
</feature>
<keyword evidence="3" id="KW-1185">Reference proteome</keyword>
<evidence type="ECO:0000256" key="1">
    <source>
        <dbReference type="SAM" id="SignalP"/>
    </source>
</evidence>
<protein>
    <recommendedName>
        <fullName evidence="4">Secreted protein</fullName>
    </recommendedName>
</protein>
<evidence type="ECO:0000313" key="3">
    <source>
        <dbReference type="Proteomes" id="UP001579974"/>
    </source>
</evidence>
<evidence type="ECO:0000313" key="2">
    <source>
        <dbReference type="EMBL" id="MFB5192235.1"/>
    </source>
</evidence>
<accession>A0ABV5AJM8</accession>
<reference evidence="2 3" key="1">
    <citation type="journal article" date="2024" name="Int. J. Mol. Sci.">
        <title>Exploration of Alicyclobacillus spp. Genome in Search of Antibiotic Resistance.</title>
        <authorList>
            <person name="Bucka-Kolendo J."/>
            <person name="Kiousi D.E."/>
            <person name="Dekowska A."/>
            <person name="Mikolajczuk-Szczyrba A."/>
            <person name="Karadedos D.M."/>
            <person name="Michael P."/>
            <person name="Galanis A."/>
            <person name="Sokolowska B."/>
        </authorList>
    </citation>
    <scope>NUCLEOTIDE SEQUENCE [LARGE SCALE GENOMIC DNA]</scope>
    <source>
        <strain evidence="2 3">KKP 3000</strain>
    </source>
</reference>
<organism evidence="2 3">
    <name type="scientific">Alicyclobacillus fastidiosus</name>
    <dbReference type="NCBI Taxonomy" id="392011"/>
    <lineage>
        <taxon>Bacteria</taxon>
        <taxon>Bacillati</taxon>
        <taxon>Bacillota</taxon>
        <taxon>Bacilli</taxon>
        <taxon>Bacillales</taxon>
        <taxon>Alicyclobacillaceae</taxon>
        <taxon>Alicyclobacillus</taxon>
    </lineage>
</organism>
<feature type="chain" id="PRO_5046161872" description="Secreted protein" evidence="1">
    <location>
        <begin position="33"/>
        <end position="161"/>
    </location>
</feature>